<organism evidence="4 5">
    <name type="scientific">Durusdinium trenchii</name>
    <dbReference type="NCBI Taxonomy" id="1381693"/>
    <lineage>
        <taxon>Eukaryota</taxon>
        <taxon>Sar</taxon>
        <taxon>Alveolata</taxon>
        <taxon>Dinophyceae</taxon>
        <taxon>Suessiales</taxon>
        <taxon>Symbiodiniaceae</taxon>
        <taxon>Durusdinium</taxon>
    </lineage>
</organism>
<evidence type="ECO:0000313" key="5">
    <source>
        <dbReference type="Proteomes" id="UP001642484"/>
    </source>
</evidence>
<name>A0ABP0L6B3_9DINO</name>
<dbReference type="PANTHER" id="PTHR34598:SF3">
    <property type="entry name" value="OXIDOREDUCTASE AN1597"/>
    <property type="match status" value="1"/>
</dbReference>
<evidence type="ECO:0000313" key="3">
    <source>
        <dbReference type="EMBL" id="CAK9034425.1"/>
    </source>
</evidence>
<evidence type="ECO:0000256" key="1">
    <source>
        <dbReference type="ARBA" id="ARBA00023604"/>
    </source>
</evidence>
<feature type="region of interest" description="Disordered" evidence="2">
    <location>
        <begin position="214"/>
        <end position="250"/>
    </location>
</feature>
<comment type="caution">
    <text evidence="4">The sequence shown here is derived from an EMBL/GenBank/DDBJ whole genome shotgun (WGS) entry which is preliminary data.</text>
</comment>
<gene>
    <name evidence="3" type="ORF">CCMP2556_LOCUS19483</name>
    <name evidence="4" type="ORF">CCMP2556_LOCUS19599</name>
</gene>
<reference evidence="4 5" key="1">
    <citation type="submission" date="2024-02" db="EMBL/GenBank/DDBJ databases">
        <authorList>
            <person name="Chen Y."/>
            <person name="Shah S."/>
            <person name="Dougan E. K."/>
            <person name="Thang M."/>
            <person name="Chan C."/>
        </authorList>
    </citation>
    <scope>NUCLEOTIDE SEQUENCE [LARGE SCALE GENOMIC DNA]</scope>
</reference>
<dbReference type="InterPro" id="IPR044053">
    <property type="entry name" value="AsaB-like"/>
</dbReference>
<dbReference type="PANTHER" id="PTHR34598">
    <property type="entry name" value="BLL6449 PROTEIN"/>
    <property type="match status" value="1"/>
</dbReference>
<keyword evidence="5" id="KW-1185">Reference proteome</keyword>
<sequence length="250" mass="27817">MAWPEMISPGQPGIKRNLNGDVMSVHGVFNYQKPAVERTLVRNGKLYTHRDLRGSDDKIYGAQWSNEEVVVRNARLEEPFQLDVQGFELHKFPTNMAYSEFFLEDNILNRYHAEIIELVKKATGAKYVIPFDHNIRSATGKASEKEIQGGAKVQSPGGLVHNDYTLTGGPLRFEQLAQPPKVNDSIQKEGMKPAIPEAGHPGCSAVLLDIPPFGEHRRKSTRPGCKAQVGPSSMLGETSERSLWRSTLLP</sequence>
<comment type="similarity">
    <text evidence="1">Belongs to the asaB hydroxylase/desaturase family.</text>
</comment>
<accession>A0ABP0L6B3</accession>
<dbReference type="Proteomes" id="UP001642484">
    <property type="component" value="Unassembled WGS sequence"/>
</dbReference>
<evidence type="ECO:0000256" key="2">
    <source>
        <dbReference type="SAM" id="MobiDB-lite"/>
    </source>
</evidence>
<dbReference type="EMBL" id="CAXAMN010011114">
    <property type="protein sequence ID" value="CAK9034425.1"/>
    <property type="molecule type" value="Genomic_DNA"/>
</dbReference>
<proteinExistence type="inferred from homology"/>
<evidence type="ECO:0000313" key="4">
    <source>
        <dbReference type="EMBL" id="CAK9034681.1"/>
    </source>
</evidence>
<protein>
    <submittedName>
        <fullName evidence="4">Uncharacterized protein</fullName>
    </submittedName>
</protein>
<dbReference type="EMBL" id="CAXAMN010011225">
    <property type="protein sequence ID" value="CAK9034681.1"/>
    <property type="molecule type" value="Genomic_DNA"/>
</dbReference>